<feature type="domain" description="PsbP C-terminal" evidence="3">
    <location>
        <begin position="79"/>
        <end position="225"/>
    </location>
</feature>
<organism evidence="4 5">
    <name type="scientific">Ectocarpus siliculosus</name>
    <name type="common">Brown alga</name>
    <name type="synonym">Conferva siliculosa</name>
    <dbReference type="NCBI Taxonomy" id="2880"/>
    <lineage>
        <taxon>Eukaryota</taxon>
        <taxon>Sar</taxon>
        <taxon>Stramenopiles</taxon>
        <taxon>Ochrophyta</taxon>
        <taxon>PX clade</taxon>
        <taxon>Phaeophyceae</taxon>
        <taxon>Ectocarpales</taxon>
        <taxon>Ectocarpaceae</taxon>
        <taxon>Ectocarpus</taxon>
    </lineage>
</organism>
<evidence type="ECO:0000259" key="3">
    <source>
        <dbReference type="Pfam" id="PF01789"/>
    </source>
</evidence>
<dbReference type="PROSITE" id="PS51318">
    <property type="entry name" value="TAT"/>
    <property type="match status" value="1"/>
</dbReference>
<dbReference type="OrthoDB" id="2013293at2759"/>
<evidence type="ECO:0000256" key="1">
    <source>
        <dbReference type="SAM" id="MobiDB-lite"/>
    </source>
</evidence>
<dbReference type="GO" id="GO:0009523">
    <property type="term" value="C:photosystem II"/>
    <property type="evidence" value="ECO:0007669"/>
    <property type="project" value="InterPro"/>
</dbReference>
<feature type="region of interest" description="Disordered" evidence="1">
    <location>
        <begin position="23"/>
        <end position="44"/>
    </location>
</feature>
<dbReference type="InParanoid" id="D7FSF3"/>
<dbReference type="STRING" id="2880.D7FSF3"/>
<keyword evidence="2" id="KW-0732">Signal</keyword>
<reference evidence="4 5" key="1">
    <citation type="journal article" date="2010" name="Nature">
        <title>The Ectocarpus genome and the independent evolution of multicellularity in brown algae.</title>
        <authorList>
            <person name="Cock J.M."/>
            <person name="Sterck L."/>
            <person name="Rouze P."/>
            <person name="Scornet D."/>
            <person name="Allen A.E."/>
            <person name="Amoutzias G."/>
            <person name="Anthouard V."/>
            <person name="Artiguenave F."/>
            <person name="Aury J.M."/>
            <person name="Badger J.H."/>
            <person name="Beszteri B."/>
            <person name="Billiau K."/>
            <person name="Bonnet E."/>
            <person name="Bothwell J.H."/>
            <person name="Bowler C."/>
            <person name="Boyen C."/>
            <person name="Brownlee C."/>
            <person name="Carrano C.J."/>
            <person name="Charrier B."/>
            <person name="Cho G.Y."/>
            <person name="Coelho S.M."/>
            <person name="Collen J."/>
            <person name="Corre E."/>
            <person name="Da Silva C."/>
            <person name="Delage L."/>
            <person name="Delaroque N."/>
            <person name="Dittami S.M."/>
            <person name="Doulbeau S."/>
            <person name="Elias M."/>
            <person name="Farnham G."/>
            <person name="Gachon C.M."/>
            <person name="Gschloessl B."/>
            <person name="Heesch S."/>
            <person name="Jabbari K."/>
            <person name="Jubin C."/>
            <person name="Kawai H."/>
            <person name="Kimura K."/>
            <person name="Kloareg B."/>
            <person name="Kupper F.C."/>
            <person name="Lang D."/>
            <person name="Le Bail A."/>
            <person name="Leblanc C."/>
            <person name="Lerouge P."/>
            <person name="Lohr M."/>
            <person name="Lopez P.J."/>
            <person name="Martens C."/>
            <person name="Maumus F."/>
            <person name="Michel G."/>
            <person name="Miranda-Saavedra D."/>
            <person name="Morales J."/>
            <person name="Moreau H."/>
            <person name="Motomura T."/>
            <person name="Nagasato C."/>
            <person name="Napoli C.A."/>
            <person name="Nelson D.R."/>
            <person name="Nyvall-Collen P."/>
            <person name="Peters A.F."/>
            <person name="Pommier C."/>
            <person name="Potin P."/>
            <person name="Poulain J."/>
            <person name="Quesneville H."/>
            <person name="Read B."/>
            <person name="Rensing S.A."/>
            <person name="Ritter A."/>
            <person name="Rousvoal S."/>
            <person name="Samanta M."/>
            <person name="Samson G."/>
            <person name="Schroeder D.C."/>
            <person name="Segurens B."/>
            <person name="Strittmatter M."/>
            <person name="Tonon T."/>
            <person name="Tregear J.W."/>
            <person name="Valentin K."/>
            <person name="von Dassow P."/>
            <person name="Yamagishi T."/>
            <person name="Van de Peer Y."/>
            <person name="Wincker P."/>
        </authorList>
    </citation>
    <scope>NUCLEOTIDE SEQUENCE [LARGE SCALE GENOMIC DNA]</scope>
    <source>
        <strain evidence="5">Ec32 / CCAP1310/4</strain>
    </source>
</reference>
<gene>
    <name evidence="4" type="ORF">Esi_0233_0001</name>
</gene>
<proteinExistence type="predicted"/>
<dbReference type="Pfam" id="PF01789">
    <property type="entry name" value="PsbP"/>
    <property type="match status" value="1"/>
</dbReference>
<feature type="compositionally biased region" description="Pro residues" evidence="1">
    <location>
        <begin position="24"/>
        <end position="36"/>
    </location>
</feature>
<evidence type="ECO:0000256" key="2">
    <source>
        <dbReference type="SAM" id="SignalP"/>
    </source>
</evidence>
<dbReference type="PANTHER" id="PTHR31407">
    <property type="match status" value="1"/>
</dbReference>
<dbReference type="Gene3D" id="3.40.1000.10">
    <property type="entry name" value="Mog1/PsbP, alpha/beta/alpha sandwich"/>
    <property type="match status" value="1"/>
</dbReference>
<evidence type="ECO:0000313" key="5">
    <source>
        <dbReference type="Proteomes" id="UP000002630"/>
    </source>
</evidence>
<feature type="chain" id="PRO_5003095435" description="PsbP C-terminal domain-containing protein" evidence="2">
    <location>
        <begin position="21"/>
        <end position="230"/>
    </location>
</feature>
<dbReference type="GO" id="GO:0005509">
    <property type="term" value="F:calcium ion binding"/>
    <property type="evidence" value="ECO:0007669"/>
    <property type="project" value="InterPro"/>
</dbReference>
<name>D7FSF3_ECTSI</name>
<dbReference type="GO" id="GO:0019898">
    <property type="term" value="C:extrinsic component of membrane"/>
    <property type="evidence" value="ECO:0007669"/>
    <property type="project" value="InterPro"/>
</dbReference>
<dbReference type="EMBL" id="FN649760">
    <property type="protein sequence ID" value="CBJ31094.1"/>
    <property type="molecule type" value="Genomic_DNA"/>
</dbReference>
<dbReference type="AlphaFoldDB" id="D7FSF3"/>
<protein>
    <recommendedName>
        <fullName evidence="3">PsbP C-terminal domain-containing protein</fullName>
    </recommendedName>
</protein>
<feature type="signal peptide" evidence="2">
    <location>
        <begin position="1"/>
        <end position="20"/>
    </location>
</feature>
<dbReference type="InterPro" id="IPR006311">
    <property type="entry name" value="TAT_signal"/>
</dbReference>
<dbReference type="InterPro" id="IPR002683">
    <property type="entry name" value="PsbP_C"/>
</dbReference>
<sequence>MVKIRALGSACVTLVSGVQAFVPSSPPAVTSPPPPTTGRGETASSSAAAASRLDFLRGAGAAAAAAAAGFALLPAAGNAQTFTDDALGFNFDVPDGWERNDAEISGRRKIVVYTSPTTPGANAFVAYTPARGDFTTLGSFGTLDEVSKTVLPEASGVSSRMLESYTYKNSYVYDYIVDQEGRPEKHIKTMWVLFPEQGQLATITAQCNESDYAKVGKTIDSLIASVTKKK</sequence>
<dbReference type="PANTHER" id="PTHR31407:SF16">
    <property type="entry name" value="PSBP DOMAIN-CONTAINING PROTEIN 7, CHLOROPLASTIC"/>
    <property type="match status" value="1"/>
</dbReference>
<dbReference type="SUPFAM" id="SSF55724">
    <property type="entry name" value="Mog1p/PsbP-like"/>
    <property type="match status" value="1"/>
</dbReference>
<dbReference type="InterPro" id="IPR016123">
    <property type="entry name" value="Mog1/PsbP_a/b/a-sand"/>
</dbReference>
<dbReference type="GO" id="GO:0015979">
    <property type="term" value="P:photosynthesis"/>
    <property type="evidence" value="ECO:0007669"/>
    <property type="project" value="InterPro"/>
</dbReference>
<accession>D7FSF3</accession>
<dbReference type="Proteomes" id="UP000002630">
    <property type="component" value="Unassembled WGS sequence"/>
</dbReference>
<evidence type="ECO:0000313" key="4">
    <source>
        <dbReference type="EMBL" id="CBJ31094.1"/>
    </source>
</evidence>
<keyword evidence="5" id="KW-1185">Reference proteome</keyword>